<dbReference type="PANTHER" id="PTHR45339:SF5">
    <property type="entry name" value="HISTIDINE KINASE"/>
    <property type="match status" value="1"/>
</dbReference>
<organism evidence="10 11">
    <name type="scientific">Piscinibacterium candidicorallinum</name>
    <dbReference type="NCBI Taxonomy" id="1793872"/>
    <lineage>
        <taxon>Bacteria</taxon>
        <taxon>Pseudomonadati</taxon>
        <taxon>Pseudomonadota</taxon>
        <taxon>Betaproteobacteria</taxon>
        <taxon>Burkholderiales</taxon>
        <taxon>Piscinibacterium</taxon>
    </lineage>
</organism>
<name>A0ABV7H8X5_9BURK</name>
<accession>A0ABV7H8X5</accession>
<dbReference type="SMART" id="SM00387">
    <property type="entry name" value="HATPase_c"/>
    <property type="match status" value="1"/>
</dbReference>
<dbReference type="SMART" id="SM00448">
    <property type="entry name" value="REC"/>
    <property type="match status" value="1"/>
</dbReference>
<dbReference type="InterPro" id="IPR004358">
    <property type="entry name" value="Sig_transdc_His_kin-like_C"/>
</dbReference>
<evidence type="ECO:0000259" key="6">
    <source>
        <dbReference type="PROSITE" id="PS50109"/>
    </source>
</evidence>
<sequence>MSKLIGNLGRALQASSIAVLAAIGLLAVALILLVAGISVASNGSQALEHEDVTQRATLLADEWVRMARVNIALAELLPSTRNQDLARVIDIGERNAERIAVVLQELRRIVPAEGYGVRQLDEAAQARARFLEERGRYVALVRAAERSSADQNAHEKQHGALMLAAREYGQLLENFEQRILASTVAESRNAILATRRAGFMLVAAGILLLLGTALVFHSTRRMRRRLRDSETARRREYEVLQAILRESPDLVMVMDENDRFVIANKALADLFGTTEAALAGKTASDFAIGKEHTQAYWESSKEARRAGRTLFVMESAPDRSGEMHHYYSLKHPYRTASGQTHLLIIARDVTAVLQEQNRIRDLQQRLSNLLEIAGEGMWDWHIPSGRVENNPRWCEIFAVQDQRLERDLSEFESMLHPEDRAAVVARLQAVLSGEVEQYQSTHRMLRTDGQELWVEDRGRVVERDAHGAPVRMLGAVSDITARKHAEHQLAEALERTSAMSETKSRLLASMSHEIRTPIHGILGLTELLLRNPLPPSQRHQLDLIANSARTLIVLVNDLLTYFKLEAERVTLESIRFDLTDELDALLRPIEVKAAEKGLPLHVHMAADLACSLVGDPTRLRQVLTNLLDNAVKFTSSGRVALRVSRLAPDQASPDGCGWLRLEVIDSGPGIAADRLGLLFQPFVQEDATITRRFGGTGLGLSICARLVELMAGRIDVYSTVGEGTRFVVDLPLREPIARSDVQPSEKSLPRIFWFERAGRDALDCTGSLGALEPQIKVLQTFDLALLDAPERNTCCTWLIIDGAVLSRPALAPRLLEIAKRNRTLHWVVIASLSDAQPIALSELLPPERLVMLDRPLLMPQLAGAILRHCAHQGGPAPVKIEPSENSDFAGLQVLLVDDNEVNRLVAQIQLASLGIHTEARSTGEAAWTTLQAEHDRFDFVLMDVQLPDVDGMTVTRRLREWERQRGLRHLAVVGATAFVLPEEQRKCLHAGMDTFLGKPFRPEDLAAICVRLRDGGLLNRSPADIALQPSLASAARSDDAVQS</sequence>
<keyword evidence="3 4" id="KW-0597">Phosphoprotein</keyword>
<dbReference type="InterPro" id="IPR003661">
    <property type="entry name" value="HisK_dim/P_dom"/>
</dbReference>
<dbReference type="InterPro" id="IPR013655">
    <property type="entry name" value="PAS_fold_3"/>
</dbReference>
<dbReference type="Gene3D" id="3.40.50.2300">
    <property type="match status" value="1"/>
</dbReference>
<keyword evidence="5" id="KW-0472">Membrane</keyword>
<dbReference type="Pfam" id="PF08448">
    <property type="entry name" value="PAS_4"/>
    <property type="match status" value="1"/>
</dbReference>
<evidence type="ECO:0000256" key="3">
    <source>
        <dbReference type="ARBA" id="ARBA00022553"/>
    </source>
</evidence>
<evidence type="ECO:0000259" key="7">
    <source>
        <dbReference type="PROSITE" id="PS50110"/>
    </source>
</evidence>
<dbReference type="SUPFAM" id="SSF55874">
    <property type="entry name" value="ATPase domain of HSP90 chaperone/DNA topoisomerase II/histidine kinase"/>
    <property type="match status" value="1"/>
</dbReference>
<dbReference type="InterPro" id="IPR035965">
    <property type="entry name" value="PAS-like_dom_sf"/>
</dbReference>
<dbReference type="NCBIfam" id="TIGR00229">
    <property type="entry name" value="sensory_box"/>
    <property type="match status" value="2"/>
</dbReference>
<feature type="domain" description="PAC" evidence="9">
    <location>
        <begin position="438"/>
        <end position="491"/>
    </location>
</feature>
<evidence type="ECO:0000256" key="5">
    <source>
        <dbReference type="SAM" id="Phobius"/>
    </source>
</evidence>
<dbReference type="CDD" id="cd16922">
    <property type="entry name" value="HATPase_EvgS-ArcB-TorS-like"/>
    <property type="match status" value="1"/>
</dbReference>
<dbReference type="InterPro" id="IPR001789">
    <property type="entry name" value="Sig_transdc_resp-reg_receiver"/>
</dbReference>
<dbReference type="Pfam" id="PF02518">
    <property type="entry name" value="HATPase_c"/>
    <property type="match status" value="1"/>
</dbReference>
<feature type="domain" description="Histidine kinase" evidence="6">
    <location>
        <begin position="509"/>
        <end position="734"/>
    </location>
</feature>
<dbReference type="Gene3D" id="3.30.565.10">
    <property type="entry name" value="Histidine kinase-like ATPase, C-terminal domain"/>
    <property type="match status" value="1"/>
</dbReference>
<dbReference type="PROSITE" id="PS50109">
    <property type="entry name" value="HIS_KIN"/>
    <property type="match status" value="1"/>
</dbReference>
<dbReference type="EC" id="2.7.13.3" evidence="2"/>
<feature type="transmembrane region" description="Helical" evidence="5">
    <location>
        <begin position="197"/>
        <end position="217"/>
    </location>
</feature>
<reference evidence="11" key="1">
    <citation type="journal article" date="2019" name="Int. J. Syst. Evol. Microbiol.">
        <title>The Global Catalogue of Microorganisms (GCM) 10K type strain sequencing project: providing services to taxonomists for standard genome sequencing and annotation.</title>
        <authorList>
            <consortium name="The Broad Institute Genomics Platform"/>
            <consortium name="The Broad Institute Genome Sequencing Center for Infectious Disease"/>
            <person name="Wu L."/>
            <person name="Ma J."/>
        </authorList>
    </citation>
    <scope>NUCLEOTIDE SEQUENCE [LARGE SCALE GENOMIC DNA]</scope>
    <source>
        <strain evidence="11">KCTC 52168</strain>
    </source>
</reference>
<dbReference type="SUPFAM" id="SSF47384">
    <property type="entry name" value="Homodimeric domain of signal transducing histidine kinase"/>
    <property type="match status" value="1"/>
</dbReference>
<dbReference type="InterPro" id="IPR036097">
    <property type="entry name" value="HisK_dim/P_sf"/>
</dbReference>
<dbReference type="CDD" id="cd00130">
    <property type="entry name" value="PAS"/>
    <property type="match status" value="1"/>
</dbReference>
<evidence type="ECO:0000256" key="2">
    <source>
        <dbReference type="ARBA" id="ARBA00012438"/>
    </source>
</evidence>
<dbReference type="InterPro" id="IPR005467">
    <property type="entry name" value="His_kinase_dom"/>
</dbReference>
<keyword evidence="11" id="KW-1185">Reference proteome</keyword>
<feature type="modified residue" description="4-aspartylphosphate" evidence="4">
    <location>
        <position position="943"/>
    </location>
</feature>
<feature type="domain" description="PAS" evidence="8">
    <location>
        <begin position="236"/>
        <end position="282"/>
    </location>
</feature>
<dbReference type="PROSITE" id="PS50113">
    <property type="entry name" value="PAC"/>
    <property type="match status" value="1"/>
</dbReference>
<dbReference type="SUPFAM" id="SSF55785">
    <property type="entry name" value="PYP-like sensor domain (PAS domain)"/>
    <property type="match status" value="2"/>
</dbReference>
<dbReference type="Gene3D" id="3.30.450.20">
    <property type="entry name" value="PAS domain"/>
    <property type="match status" value="2"/>
</dbReference>
<dbReference type="Gene3D" id="1.10.287.130">
    <property type="match status" value="1"/>
</dbReference>
<evidence type="ECO:0000259" key="9">
    <source>
        <dbReference type="PROSITE" id="PS50113"/>
    </source>
</evidence>
<dbReference type="InterPro" id="IPR000014">
    <property type="entry name" value="PAS"/>
</dbReference>
<dbReference type="Pfam" id="PF08447">
    <property type="entry name" value="PAS_3"/>
    <property type="match status" value="1"/>
</dbReference>
<dbReference type="Proteomes" id="UP001595556">
    <property type="component" value="Unassembled WGS sequence"/>
</dbReference>
<dbReference type="CDD" id="cd17546">
    <property type="entry name" value="REC_hyHK_CKI1_RcsC-like"/>
    <property type="match status" value="1"/>
</dbReference>
<evidence type="ECO:0000313" key="10">
    <source>
        <dbReference type="EMBL" id="MFC3149106.1"/>
    </source>
</evidence>
<evidence type="ECO:0000313" key="11">
    <source>
        <dbReference type="Proteomes" id="UP001595556"/>
    </source>
</evidence>
<dbReference type="InterPro" id="IPR000700">
    <property type="entry name" value="PAS-assoc_C"/>
</dbReference>
<dbReference type="PRINTS" id="PR00344">
    <property type="entry name" value="BCTRLSENSOR"/>
</dbReference>
<dbReference type="SMART" id="SM00091">
    <property type="entry name" value="PAS"/>
    <property type="match status" value="2"/>
</dbReference>
<dbReference type="InterPro" id="IPR036890">
    <property type="entry name" value="HATPase_C_sf"/>
</dbReference>
<dbReference type="CDD" id="cd00082">
    <property type="entry name" value="HisKA"/>
    <property type="match status" value="1"/>
</dbReference>
<keyword evidence="5" id="KW-0812">Transmembrane</keyword>
<dbReference type="SUPFAM" id="SSF52172">
    <property type="entry name" value="CheY-like"/>
    <property type="match status" value="1"/>
</dbReference>
<dbReference type="InterPro" id="IPR011006">
    <property type="entry name" value="CheY-like_superfamily"/>
</dbReference>
<evidence type="ECO:0000256" key="4">
    <source>
        <dbReference type="PROSITE-ProRule" id="PRU00169"/>
    </source>
</evidence>
<dbReference type="GO" id="GO:0005524">
    <property type="term" value="F:ATP binding"/>
    <property type="evidence" value="ECO:0007669"/>
    <property type="project" value="UniProtKB-KW"/>
</dbReference>
<dbReference type="PROSITE" id="PS50112">
    <property type="entry name" value="PAS"/>
    <property type="match status" value="1"/>
</dbReference>
<dbReference type="InterPro" id="IPR001610">
    <property type="entry name" value="PAC"/>
</dbReference>
<dbReference type="Pfam" id="PF00512">
    <property type="entry name" value="HisKA"/>
    <property type="match status" value="1"/>
</dbReference>
<keyword evidence="5" id="KW-1133">Transmembrane helix</keyword>
<dbReference type="PROSITE" id="PS50110">
    <property type="entry name" value="RESPONSE_REGULATORY"/>
    <property type="match status" value="1"/>
</dbReference>
<proteinExistence type="predicted"/>
<dbReference type="Pfam" id="PF00072">
    <property type="entry name" value="Response_reg"/>
    <property type="match status" value="1"/>
</dbReference>
<keyword evidence="10" id="KW-0067">ATP-binding</keyword>
<comment type="catalytic activity">
    <reaction evidence="1">
        <text>ATP + protein L-histidine = ADP + protein N-phospho-L-histidine.</text>
        <dbReference type="EC" id="2.7.13.3"/>
    </reaction>
</comment>
<dbReference type="SMART" id="SM00388">
    <property type="entry name" value="HisKA"/>
    <property type="match status" value="1"/>
</dbReference>
<protein>
    <recommendedName>
        <fullName evidence="2">histidine kinase</fullName>
        <ecNumber evidence="2">2.7.13.3</ecNumber>
    </recommendedName>
</protein>
<dbReference type="SMART" id="SM00086">
    <property type="entry name" value="PAC"/>
    <property type="match status" value="1"/>
</dbReference>
<dbReference type="EMBL" id="JBHRTI010000010">
    <property type="protein sequence ID" value="MFC3149106.1"/>
    <property type="molecule type" value="Genomic_DNA"/>
</dbReference>
<dbReference type="PANTHER" id="PTHR45339">
    <property type="entry name" value="HYBRID SIGNAL TRANSDUCTION HISTIDINE KINASE J"/>
    <property type="match status" value="1"/>
</dbReference>
<feature type="transmembrane region" description="Helical" evidence="5">
    <location>
        <begin position="12"/>
        <end position="37"/>
    </location>
</feature>
<gene>
    <name evidence="10" type="ORF">ACFOEN_15880</name>
</gene>
<keyword evidence="10" id="KW-0547">Nucleotide-binding</keyword>
<dbReference type="InterPro" id="IPR003594">
    <property type="entry name" value="HATPase_dom"/>
</dbReference>
<evidence type="ECO:0000256" key="1">
    <source>
        <dbReference type="ARBA" id="ARBA00000085"/>
    </source>
</evidence>
<feature type="domain" description="Response regulatory" evidence="7">
    <location>
        <begin position="892"/>
        <end position="1013"/>
    </location>
</feature>
<dbReference type="RefSeq" id="WP_377305613.1">
    <property type="nucleotide sequence ID" value="NZ_CP180191.1"/>
</dbReference>
<dbReference type="InterPro" id="IPR013656">
    <property type="entry name" value="PAS_4"/>
</dbReference>
<evidence type="ECO:0000259" key="8">
    <source>
        <dbReference type="PROSITE" id="PS50112"/>
    </source>
</evidence>
<comment type="caution">
    <text evidence="10">The sequence shown here is derived from an EMBL/GenBank/DDBJ whole genome shotgun (WGS) entry which is preliminary data.</text>
</comment>